<dbReference type="SUPFAM" id="SSF89009">
    <property type="entry name" value="GAT-like domain"/>
    <property type="match status" value="1"/>
</dbReference>
<accession>A0A2P6R1G6</accession>
<dbReference type="GO" id="GO:0000149">
    <property type="term" value="F:SNARE binding"/>
    <property type="evidence" value="ECO:0007669"/>
    <property type="project" value="TreeGrafter"/>
</dbReference>
<dbReference type="GO" id="GO:0006900">
    <property type="term" value="P:vesicle budding from membrane"/>
    <property type="evidence" value="ECO:0007669"/>
    <property type="project" value="TreeGrafter"/>
</dbReference>
<dbReference type="EMBL" id="PDCK01000042">
    <property type="protein sequence ID" value="PRQ40219.1"/>
    <property type="molecule type" value="Genomic_DNA"/>
</dbReference>
<name>A0A2P6R1G6_ROSCH</name>
<comment type="caution">
    <text evidence="10">The sequence shown here is derived from an EMBL/GenBank/DDBJ whole genome shotgun (WGS) entry which is preliminary data.</text>
</comment>
<dbReference type="PROSITE" id="PS50942">
    <property type="entry name" value="ENTH"/>
    <property type="match status" value="1"/>
</dbReference>
<reference evidence="10 11" key="1">
    <citation type="journal article" date="2018" name="Nat. Genet.">
        <title>The Rosa genome provides new insights in the design of modern roses.</title>
        <authorList>
            <person name="Bendahmane M."/>
        </authorList>
    </citation>
    <scope>NUCLEOTIDE SEQUENCE [LARGE SCALE GENOMIC DNA]</scope>
    <source>
        <strain evidence="11">cv. Old Blush</strain>
    </source>
</reference>
<keyword evidence="6" id="KW-0472">Membrane</keyword>
<keyword evidence="4" id="KW-0254">Endocytosis</keyword>
<dbReference type="Gene3D" id="1.25.40.90">
    <property type="match status" value="1"/>
</dbReference>
<dbReference type="STRING" id="74649.A0A2P6R1G6"/>
<dbReference type="GO" id="GO:0005545">
    <property type="term" value="F:1-phosphatidylinositol binding"/>
    <property type="evidence" value="ECO:0007669"/>
    <property type="project" value="InterPro"/>
</dbReference>
<dbReference type="InterPro" id="IPR014712">
    <property type="entry name" value="ANTH_dom_sf"/>
</dbReference>
<proteinExistence type="predicted"/>
<dbReference type="PANTHER" id="PTHR22951:SF19">
    <property type="entry name" value="OS08G0467300 PROTEIN"/>
    <property type="match status" value="1"/>
</dbReference>
<keyword evidence="5" id="KW-0333">Golgi apparatus</keyword>
<dbReference type="OMA" id="SNAHEIP"/>
<dbReference type="AlphaFoldDB" id="A0A2P6R1G6"/>
<dbReference type="OrthoDB" id="682511at2759"/>
<organism evidence="10 11">
    <name type="scientific">Rosa chinensis</name>
    <name type="common">China rose</name>
    <dbReference type="NCBI Taxonomy" id="74649"/>
    <lineage>
        <taxon>Eukaryota</taxon>
        <taxon>Viridiplantae</taxon>
        <taxon>Streptophyta</taxon>
        <taxon>Embryophyta</taxon>
        <taxon>Tracheophyta</taxon>
        <taxon>Spermatophyta</taxon>
        <taxon>Magnoliopsida</taxon>
        <taxon>eudicotyledons</taxon>
        <taxon>Gunneridae</taxon>
        <taxon>Pentapetalae</taxon>
        <taxon>rosids</taxon>
        <taxon>fabids</taxon>
        <taxon>Rosales</taxon>
        <taxon>Rosaceae</taxon>
        <taxon>Rosoideae</taxon>
        <taxon>Rosoideae incertae sedis</taxon>
        <taxon>Rosa</taxon>
    </lineage>
</organism>
<evidence type="ECO:0000313" key="11">
    <source>
        <dbReference type="Proteomes" id="UP000238479"/>
    </source>
</evidence>
<dbReference type="GO" id="GO:0005546">
    <property type="term" value="F:phosphatidylinositol-4,5-bisphosphate binding"/>
    <property type="evidence" value="ECO:0007669"/>
    <property type="project" value="TreeGrafter"/>
</dbReference>
<evidence type="ECO:0000256" key="7">
    <source>
        <dbReference type="ARBA" id="ARBA00023176"/>
    </source>
</evidence>
<feature type="domain" description="ENTH" evidence="9">
    <location>
        <begin position="25"/>
        <end position="156"/>
    </location>
</feature>
<gene>
    <name evidence="10" type="ORF">RchiOBHm_Chr4g0433721</name>
</gene>
<dbReference type="Pfam" id="PF07651">
    <property type="entry name" value="ANTH"/>
    <property type="match status" value="1"/>
</dbReference>
<dbReference type="InterPro" id="IPR013809">
    <property type="entry name" value="ENTH"/>
</dbReference>
<dbReference type="GO" id="GO:0072583">
    <property type="term" value="P:clathrin-dependent endocytosis"/>
    <property type="evidence" value="ECO:0007669"/>
    <property type="project" value="InterPro"/>
</dbReference>
<dbReference type="Gramene" id="PRQ40219">
    <property type="protein sequence ID" value="PRQ40219"/>
    <property type="gene ID" value="RchiOBHm_Chr4g0433721"/>
</dbReference>
<dbReference type="SUPFAM" id="SSF48464">
    <property type="entry name" value="ENTH/VHS domain"/>
    <property type="match status" value="1"/>
</dbReference>
<evidence type="ECO:0000256" key="5">
    <source>
        <dbReference type="ARBA" id="ARBA00023034"/>
    </source>
</evidence>
<dbReference type="GO" id="GO:0030136">
    <property type="term" value="C:clathrin-coated vesicle"/>
    <property type="evidence" value="ECO:0007669"/>
    <property type="project" value="UniProtKB-SubCell"/>
</dbReference>
<protein>
    <submittedName>
        <fullName evidence="10">Putative ANTH domain-containing protein</fullName>
    </submittedName>
</protein>
<evidence type="ECO:0000259" key="9">
    <source>
        <dbReference type="PROSITE" id="PS50942"/>
    </source>
</evidence>
<dbReference type="PANTHER" id="PTHR22951">
    <property type="entry name" value="CLATHRIN ASSEMBLY PROTEIN"/>
    <property type="match status" value="1"/>
</dbReference>
<comment type="subcellular location">
    <subcellularLocation>
        <location evidence="1">Cytoplasmic vesicle</location>
        <location evidence="1">Clathrin-coated vesicle</location>
    </subcellularLocation>
    <subcellularLocation>
        <location evidence="2">Golgi apparatus</location>
    </subcellularLocation>
    <subcellularLocation>
        <location evidence="3">Membrane</location>
        <location evidence="3">Clathrin-coated pit</location>
    </subcellularLocation>
</comment>
<dbReference type="GO" id="GO:0048268">
    <property type="term" value="P:clathrin coat assembly"/>
    <property type="evidence" value="ECO:0007669"/>
    <property type="project" value="InterPro"/>
</dbReference>
<evidence type="ECO:0000313" key="10">
    <source>
        <dbReference type="EMBL" id="PRQ40219.1"/>
    </source>
</evidence>
<dbReference type="GO" id="GO:0005794">
    <property type="term" value="C:Golgi apparatus"/>
    <property type="evidence" value="ECO:0007669"/>
    <property type="project" value="UniProtKB-SubCell"/>
</dbReference>
<sequence length="421" mass="47718">MKLWKKAAGLVKDRNSIWAASISRRTSFRNPDLESIIIKSTSHDEAHVDYKNFHRVYQWVRTSPTYVKPLLWAVSSRMDKTRSWVVALKGLMLMHGVFCCKIPAVQRIGRLPFDLSNFTDGHSKASKTWAYNAFVRAYFTYLDHRSAFLHETASSAVAFRKQQQLGRLQAGGLDIQSPEEEPPLKEELGKLRKWQALMDMLLQIRPNPGTAKVYLVFEAMICILTEIFDVYSRICKGIARTLMRIYAAPGKEEAQIALEVVQKAAIQGEELEMYLEFCRDLGALGSSECPKVEHIPEEDIIDLERIIHEVSDDAGKEKRKENQNNCMEIVAIESGGDDLLMFGDDHGQQTTTKNKQKVFKTIITDKWEVFPDDDMISWVSTGYNDASAATADYKNPFASSSNLMPYVAPTHNQALPDLISL</sequence>
<keyword evidence="7" id="KW-0168">Coated pit</keyword>
<dbReference type="Gene3D" id="1.20.58.150">
    <property type="entry name" value="ANTH domain"/>
    <property type="match status" value="1"/>
</dbReference>
<keyword evidence="8" id="KW-0968">Cytoplasmic vesicle</keyword>
<evidence type="ECO:0000256" key="3">
    <source>
        <dbReference type="ARBA" id="ARBA00004600"/>
    </source>
</evidence>
<dbReference type="InterPro" id="IPR045192">
    <property type="entry name" value="AP180-like"/>
</dbReference>
<dbReference type="FunFam" id="1.25.40.90:FF:000027">
    <property type="entry name" value="Putative clathrin assembly protein"/>
    <property type="match status" value="1"/>
</dbReference>
<evidence type="ECO:0000256" key="1">
    <source>
        <dbReference type="ARBA" id="ARBA00004132"/>
    </source>
</evidence>
<dbReference type="Proteomes" id="UP000238479">
    <property type="component" value="Chromosome 4"/>
</dbReference>
<dbReference type="GO" id="GO:0005905">
    <property type="term" value="C:clathrin-coated pit"/>
    <property type="evidence" value="ECO:0007669"/>
    <property type="project" value="UniProtKB-SubCell"/>
</dbReference>
<dbReference type="GO" id="GO:0032050">
    <property type="term" value="F:clathrin heavy chain binding"/>
    <property type="evidence" value="ECO:0007669"/>
    <property type="project" value="TreeGrafter"/>
</dbReference>
<dbReference type="InterPro" id="IPR011417">
    <property type="entry name" value="ANTH_dom"/>
</dbReference>
<evidence type="ECO:0000256" key="2">
    <source>
        <dbReference type="ARBA" id="ARBA00004555"/>
    </source>
</evidence>
<evidence type="ECO:0000256" key="6">
    <source>
        <dbReference type="ARBA" id="ARBA00023136"/>
    </source>
</evidence>
<dbReference type="InterPro" id="IPR048050">
    <property type="entry name" value="ANTH_N_plant"/>
</dbReference>
<evidence type="ECO:0000256" key="8">
    <source>
        <dbReference type="ARBA" id="ARBA00023329"/>
    </source>
</evidence>
<evidence type="ECO:0000256" key="4">
    <source>
        <dbReference type="ARBA" id="ARBA00022583"/>
    </source>
</evidence>
<dbReference type="InterPro" id="IPR008942">
    <property type="entry name" value="ENTH_VHS"/>
</dbReference>
<dbReference type="CDD" id="cd16987">
    <property type="entry name" value="ANTH_N_AP180_plant"/>
    <property type="match status" value="1"/>
</dbReference>
<keyword evidence="11" id="KW-1185">Reference proteome</keyword>